<dbReference type="PROSITE" id="PS51257">
    <property type="entry name" value="PROKAR_LIPOPROTEIN"/>
    <property type="match status" value="1"/>
</dbReference>
<keyword evidence="4" id="KW-1185">Reference proteome</keyword>
<dbReference type="InterPro" id="IPR011047">
    <property type="entry name" value="Quinoprotein_ADH-like_sf"/>
</dbReference>
<sequence length="509" mass="56328">MITKEICPMTSSLFANKNGLFLFGVFLSLTFQSCSDAQEPGRATLSPSSPPSPGKTISPEREGEDWPHFLGLTHDGISRETGLLEKWPEAGPPLIWEKEVGTGYGAPSVLGRQIVLHHRLDDEEIVECWDALTGKEIWQHAYPSKFRDPYGYNNGPRCSPILTKEHCFTLGAEGKLTCLKLSDGSLVWEHDLKADYNIPDGFFGVGASPILEGKKLIVLVGGQPNSGVVAFDSISGKKLWEAVGEETWDNTETGWPNDPTYRWKGDEMVVSYSSPVAATIHGKRHLLCLMRQGLVSLDPETGKTHFKHWFRSRTHDSVNAARPVVVDDTILLSAAYRVGATLLKVNQDGKSYDVVWSDARNLLTHWSTAIPLDDCFLGFSGRHENQGELRCIDAKTGKVKWETSGFDNPETLGRSASGAIVSKETGKVVPWPFYGRGSKILADGKFIVLAERGTLALVNATTENWQEISRYSAPRMHYPCWTAPVLSRGLLYLRCDDAMVCIDLKKESE</sequence>
<dbReference type="SUPFAM" id="SSF50998">
    <property type="entry name" value="Quinoprotein alcohol dehydrogenase-like"/>
    <property type="match status" value="1"/>
</dbReference>
<dbReference type="AlphaFoldDB" id="A0A517QLU7"/>
<organism evidence="3 4">
    <name type="scientific">Thalassoglobus polymorphus</name>
    <dbReference type="NCBI Taxonomy" id="2527994"/>
    <lineage>
        <taxon>Bacteria</taxon>
        <taxon>Pseudomonadati</taxon>
        <taxon>Planctomycetota</taxon>
        <taxon>Planctomycetia</taxon>
        <taxon>Planctomycetales</taxon>
        <taxon>Planctomycetaceae</taxon>
        <taxon>Thalassoglobus</taxon>
    </lineage>
</organism>
<evidence type="ECO:0000313" key="3">
    <source>
        <dbReference type="EMBL" id="QDT32604.1"/>
    </source>
</evidence>
<dbReference type="PANTHER" id="PTHR34512">
    <property type="entry name" value="CELL SURFACE PROTEIN"/>
    <property type="match status" value="1"/>
</dbReference>
<protein>
    <submittedName>
        <fullName evidence="3">Outer membrane protein assembly factor BamB</fullName>
    </submittedName>
</protein>
<feature type="domain" description="Pyrrolo-quinoline quinone repeat" evidence="2">
    <location>
        <begin position="227"/>
        <end position="505"/>
    </location>
</feature>
<proteinExistence type="predicted"/>
<dbReference type="Proteomes" id="UP000315724">
    <property type="component" value="Chromosome"/>
</dbReference>
<dbReference type="InterPro" id="IPR015943">
    <property type="entry name" value="WD40/YVTN_repeat-like_dom_sf"/>
</dbReference>
<accession>A0A517QLU7</accession>
<name>A0A517QLU7_9PLAN</name>
<dbReference type="KEGG" id="tpol:Mal48_18510"/>
<dbReference type="Gene3D" id="2.130.10.10">
    <property type="entry name" value="YVTN repeat-like/Quinoprotein amine dehydrogenase"/>
    <property type="match status" value="1"/>
</dbReference>
<gene>
    <name evidence="3" type="primary">bamB_4</name>
    <name evidence="3" type="ORF">Mal48_18510</name>
</gene>
<reference evidence="3 4" key="1">
    <citation type="submission" date="2019-02" db="EMBL/GenBank/DDBJ databases">
        <title>Deep-cultivation of Planctomycetes and their phenomic and genomic characterization uncovers novel biology.</title>
        <authorList>
            <person name="Wiegand S."/>
            <person name="Jogler M."/>
            <person name="Boedeker C."/>
            <person name="Pinto D."/>
            <person name="Vollmers J."/>
            <person name="Rivas-Marin E."/>
            <person name="Kohn T."/>
            <person name="Peeters S.H."/>
            <person name="Heuer A."/>
            <person name="Rast P."/>
            <person name="Oberbeckmann S."/>
            <person name="Bunk B."/>
            <person name="Jeske O."/>
            <person name="Meyerdierks A."/>
            <person name="Storesund J.E."/>
            <person name="Kallscheuer N."/>
            <person name="Luecker S."/>
            <person name="Lage O.M."/>
            <person name="Pohl T."/>
            <person name="Merkel B.J."/>
            <person name="Hornburger P."/>
            <person name="Mueller R.-W."/>
            <person name="Bruemmer F."/>
            <person name="Labrenz M."/>
            <person name="Spormann A.M."/>
            <person name="Op den Camp H."/>
            <person name="Overmann J."/>
            <person name="Amann R."/>
            <person name="Jetten M.S.M."/>
            <person name="Mascher T."/>
            <person name="Medema M.H."/>
            <person name="Devos D.P."/>
            <person name="Kaster A.-K."/>
            <person name="Ovreas L."/>
            <person name="Rohde M."/>
            <person name="Galperin M.Y."/>
            <person name="Jogler C."/>
        </authorList>
    </citation>
    <scope>NUCLEOTIDE SEQUENCE [LARGE SCALE GENOMIC DNA]</scope>
    <source>
        <strain evidence="3 4">Mal48</strain>
    </source>
</reference>
<feature type="region of interest" description="Disordered" evidence="1">
    <location>
        <begin position="38"/>
        <end position="65"/>
    </location>
</feature>
<dbReference type="PANTHER" id="PTHR34512:SF30">
    <property type="entry name" value="OUTER MEMBRANE PROTEIN ASSEMBLY FACTOR BAMB"/>
    <property type="match status" value="1"/>
</dbReference>
<evidence type="ECO:0000256" key="1">
    <source>
        <dbReference type="SAM" id="MobiDB-lite"/>
    </source>
</evidence>
<dbReference type="Pfam" id="PF13360">
    <property type="entry name" value="PQQ_2"/>
    <property type="match status" value="1"/>
</dbReference>
<evidence type="ECO:0000259" key="2">
    <source>
        <dbReference type="Pfam" id="PF13360"/>
    </source>
</evidence>
<dbReference type="InterPro" id="IPR002372">
    <property type="entry name" value="PQQ_rpt_dom"/>
</dbReference>
<evidence type="ECO:0000313" key="4">
    <source>
        <dbReference type="Proteomes" id="UP000315724"/>
    </source>
</evidence>
<dbReference type="EMBL" id="CP036267">
    <property type="protein sequence ID" value="QDT32604.1"/>
    <property type="molecule type" value="Genomic_DNA"/>
</dbReference>